<name>A0A7R9HS61_9NEOP</name>
<proteinExistence type="predicted"/>
<dbReference type="EMBL" id="OB795550">
    <property type="protein sequence ID" value="CAD7432396.1"/>
    <property type="molecule type" value="Genomic_DNA"/>
</dbReference>
<dbReference type="AlphaFoldDB" id="A0A7R9HS61"/>
<organism evidence="1">
    <name type="scientific">Timema monikensis</name>
    <dbReference type="NCBI Taxonomy" id="170555"/>
    <lineage>
        <taxon>Eukaryota</taxon>
        <taxon>Metazoa</taxon>
        <taxon>Ecdysozoa</taxon>
        <taxon>Arthropoda</taxon>
        <taxon>Hexapoda</taxon>
        <taxon>Insecta</taxon>
        <taxon>Pterygota</taxon>
        <taxon>Neoptera</taxon>
        <taxon>Polyneoptera</taxon>
        <taxon>Phasmatodea</taxon>
        <taxon>Timematodea</taxon>
        <taxon>Timematoidea</taxon>
        <taxon>Timematidae</taxon>
        <taxon>Timema</taxon>
    </lineage>
</organism>
<evidence type="ECO:0000313" key="1">
    <source>
        <dbReference type="EMBL" id="CAD7432396.1"/>
    </source>
</evidence>
<gene>
    <name evidence="1" type="ORF">TMSB3V08_LOCUS9105</name>
</gene>
<accession>A0A7R9HS61</accession>
<protein>
    <submittedName>
        <fullName evidence="1">Uncharacterized protein</fullName>
    </submittedName>
</protein>
<reference evidence="1" key="1">
    <citation type="submission" date="2020-11" db="EMBL/GenBank/DDBJ databases">
        <authorList>
            <person name="Tran Van P."/>
        </authorList>
    </citation>
    <scope>NUCLEOTIDE SEQUENCE</scope>
</reference>
<sequence length="100" mass="11201">MSSSCCLAPLPSRMEAFTMRLCVRAAEQYERLLEFNKKKDPFKRYVFVRNGSRCLLCLPDKILPVIVTMGGGINRKERRICGKSPPMVMGEAVVVTGSCN</sequence>